<dbReference type="AlphaFoldDB" id="A0A849SGB5"/>
<dbReference type="Gene3D" id="1.10.10.10">
    <property type="entry name" value="Winged helix-like DNA-binding domain superfamily/Winged helix DNA-binding domain"/>
    <property type="match status" value="1"/>
</dbReference>
<gene>
    <name evidence="3" type="ORF">HOP12_05215</name>
</gene>
<dbReference type="CDD" id="cd00090">
    <property type="entry name" value="HTH_ARSR"/>
    <property type="match status" value="1"/>
</dbReference>
<name>A0A849SGB5_UNCEI</name>
<protein>
    <submittedName>
        <fullName evidence="3">Winged helix-turn-helix transcriptional regulator</fullName>
    </submittedName>
</protein>
<dbReference type="PANTHER" id="PTHR38600">
    <property type="entry name" value="TRANSCRIPTIONAL REGULATORY PROTEIN"/>
    <property type="match status" value="1"/>
</dbReference>
<sequence>MVNYQPASLDAAFAALADPTRRAILERLARSAATVSELADPFDMSLPAVSKHLRVLENAGLLARRIEGRTHRIVLSTAPLDEVTRWLEQHRRFWESRLDALEKFLAETRPKQEKSWPLNPPPSPSESSARSRRHPSGSSTRGRKPKRSRAGSRRRKNSPPS</sequence>
<proteinExistence type="predicted"/>
<dbReference type="SMART" id="SM00418">
    <property type="entry name" value="HTH_ARSR"/>
    <property type="match status" value="1"/>
</dbReference>
<evidence type="ECO:0000259" key="2">
    <source>
        <dbReference type="PROSITE" id="PS50987"/>
    </source>
</evidence>
<feature type="region of interest" description="Disordered" evidence="1">
    <location>
        <begin position="109"/>
        <end position="161"/>
    </location>
</feature>
<evidence type="ECO:0000256" key="1">
    <source>
        <dbReference type="SAM" id="MobiDB-lite"/>
    </source>
</evidence>
<dbReference type="InterPro" id="IPR036388">
    <property type="entry name" value="WH-like_DNA-bd_sf"/>
</dbReference>
<comment type="caution">
    <text evidence="3">The sequence shown here is derived from an EMBL/GenBank/DDBJ whole genome shotgun (WGS) entry which is preliminary data.</text>
</comment>
<organism evidence="3 4">
    <name type="scientific">Eiseniibacteriota bacterium</name>
    <dbReference type="NCBI Taxonomy" id="2212470"/>
    <lineage>
        <taxon>Bacteria</taxon>
        <taxon>Candidatus Eiseniibacteriota</taxon>
    </lineage>
</organism>
<dbReference type="SUPFAM" id="SSF46785">
    <property type="entry name" value="Winged helix' DNA-binding domain"/>
    <property type="match status" value="1"/>
</dbReference>
<feature type="domain" description="HTH arsR-type" evidence="2">
    <location>
        <begin position="1"/>
        <end position="95"/>
    </location>
</feature>
<evidence type="ECO:0000313" key="4">
    <source>
        <dbReference type="Proteomes" id="UP000580839"/>
    </source>
</evidence>
<dbReference type="PROSITE" id="PS50987">
    <property type="entry name" value="HTH_ARSR_2"/>
    <property type="match status" value="1"/>
</dbReference>
<dbReference type="InterPro" id="IPR036390">
    <property type="entry name" value="WH_DNA-bd_sf"/>
</dbReference>
<dbReference type="PRINTS" id="PR00778">
    <property type="entry name" value="HTHARSR"/>
</dbReference>
<dbReference type="InterPro" id="IPR001845">
    <property type="entry name" value="HTH_ArsR_DNA-bd_dom"/>
</dbReference>
<evidence type="ECO:0000313" key="3">
    <source>
        <dbReference type="EMBL" id="NOT33556.1"/>
    </source>
</evidence>
<reference evidence="3 4" key="1">
    <citation type="submission" date="2020-04" db="EMBL/GenBank/DDBJ databases">
        <title>Metagenomic profiling of ammonia- and methane-oxidizing microorganisms in a Dutch drinking water treatment plant.</title>
        <authorList>
            <person name="Poghosyan L."/>
            <person name="Leucker S."/>
        </authorList>
    </citation>
    <scope>NUCLEOTIDE SEQUENCE [LARGE SCALE GENOMIC DNA]</scope>
    <source>
        <strain evidence="3">S-RSF-IL-03</strain>
    </source>
</reference>
<dbReference type="InterPro" id="IPR011991">
    <property type="entry name" value="ArsR-like_HTH"/>
</dbReference>
<dbReference type="PANTHER" id="PTHR38600:SF2">
    <property type="entry name" value="SLL0088 PROTEIN"/>
    <property type="match status" value="1"/>
</dbReference>
<dbReference type="GO" id="GO:0003700">
    <property type="term" value="F:DNA-binding transcription factor activity"/>
    <property type="evidence" value="ECO:0007669"/>
    <property type="project" value="InterPro"/>
</dbReference>
<dbReference type="Proteomes" id="UP000580839">
    <property type="component" value="Unassembled WGS sequence"/>
</dbReference>
<accession>A0A849SGB5</accession>
<dbReference type="Pfam" id="PF12840">
    <property type="entry name" value="HTH_20"/>
    <property type="match status" value="1"/>
</dbReference>
<dbReference type="EMBL" id="JABFRW010000055">
    <property type="protein sequence ID" value="NOT33556.1"/>
    <property type="molecule type" value="Genomic_DNA"/>
</dbReference>
<feature type="compositionally biased region" description="Basic residues" evidence="1">
    <location>
        <begin position="130"/>
        <end position="161"/>
    </location>
</feature>
<dbReference type="NCBIfam" id="NF033788">
    <property type="entry name" value="HTH_metalloreg"/>
    <property type="match status" value="1"/>
</dbReference>